<accession>A0A4Y7RNZ5</accession>
<reference evidence="1 2" key="1">
    <citation type="journal article" date="2018" name="Environ. Microbiol.">
        <title>Novel energy conservation strategies and behaviour of Pelotomaculum schinkii driving syntrophic propionate catabolism.</title>
        <authorList>
            <person name="Hidalgo-Ahumada C.A.P."/>
            <person name="Nobu M.K."/>
            <person name="Narihiro T."/>
            <person name="Tamaki H."/>
            <person name="Liu W.T."/>
            <person name="Kamagata Y."/>
            <person name="Stams A.J.M."/>
            <person name="Imachi H."/>
            <person name="Sousa D.Z."/>
        </authorList>
    </citation>
    <scope>NUCLEOTIDE SEQUENCE [LARGE SCALE GENOMIC DNA]</scope>
    <source>
        <strain evidence="1 2">MGP</strain>
    </source>
</reference>
<sequence length="235" mass="27477">MVKLKEMVQLAEILGERLRDEKPDEKLVLRCVEAIWPYIYPYGLLSYIKEHAADPPEKIDKLKADKILKAVLGPKRKWRGFIMGLCHTYRERHSLKRARVRMVNKAALKGVPLSTEELDNLAEKFREQALTCDRAIKEVEMGLFHPASAVEQVKLAKSVRNDENIPIFLRFSRYLDFEWLLSLLPAETLEVFKSRYDKPSLQTLSFDALQEYICFNDELWADFKDKLLKTYLKAN</sequence>
<dbReference type="RefSeq" id="WP_134214189.1">
    <property type="nucleotide sequence ID" value="NZ_QFFZ01000026.1"/>
</dbReference>
<proteinExistence type="predicted"/>
<name>A0A4Y7RNZ5_9FIRM</name>
<evidence type="ECO:0000313" key="1">
    <source>
        <dbReference type="EMBL" id="TEB10459.1"/>
    </source>
</evidence>
<gene>
    <name evidence="1" type="ORF">Pmgp_02368</name>
</gene>
<organism evidence="1 2">
    <name type="scientific">Pelotomaculum propionicicum</name>
    <dbReference type="NCBI Taxonomy" id="258475"/>
    <lineage>
        <taxon>Bacteria</taxon>
        <taxon>Bacillati</taxon>
        <taxon>Bacillota</taxon>
        <taxon>Clostridia</taxon>
        <taxon>Eubacteriales</taxon>
        <taxon>Desulfotomaculaceae</taxon>
        <taxon>Pelotomaculum</taxon>
    </lineage>
</organism>
<dbReference type="Proteomes" id="UP000297597">
    <property type="component" value="Unassembled WGS sequence"/>
</dbReference>
<dbReference type="OrthoDB" id="9836346at2"/>
<protein>
    <submittedName>
        <fullName evidence="1">Uncharacterized protein</fullName>
    </submittedName>
</protein>
<evidence type="ECO:0000313" key="2">
    <source>
        <dbReference type="Proteomes" id="UP000297597"/>
    </source>
</evidence>
<keyword evidence="2" id="KW-1185">Reference proteome</keyword>
<comment type="caution">
    <text evidence="1">The sequence shown here is derived from an EMBL/GenBank/DDBJ whole genome shotgun (WGS) entry which is preliminary data.</text>
</comment>
<dbReference type="AlphaFoldDB" id="A0A4Y7RNZ5"/>
<dbReference type="EMBL" id="QFFZ01000026">
    <property type="protein sequence ID" value="TEB10459.1"/>
    <property type="molecule type" value="Genomic_DNA"/>
</dbReference>